<dbReference type="InterPro" id="IPR039425">
    <property type="entry name" value="RNA_pol_sigma-70-like"/>
</dbReference>
<dbReference type="OrthoDB" id="5501064at2"/>
<dbReference type="AlphaFoldDB" id="A0A6P2C148"/>
<comment type="caution">
    <text evidence="7">The sequence shown here is derived from an EMBL/GenBank/DDBJ whole genome shotgun (WGS) entry which is preliminary data.</text>
</comment>
<evidence type="ECO:0000259" key="6">
    <source>
        <dbReference type="Pfam" id="PF08281"/>
    </source>
</evidence>
<evidence type="ECO:0000256" key="2">
    <source>
        <dbReference type="ARBA" id="ARBA00023015"/>
    </source>
</evidence>
<organism evidence="7 8">
    <name type="scientific">Trebonia kvetii</name>
    <dbReference type="NCBI Taxonomy" id="2480626"/>
    <lineage>
        <taxon>Bacteria</taxon>
        <taxon>Bacillati</taxon>
        <taxon>Actinomycetota</taxon>
        <taxon>Actinomycetes</taxon>
        <taxon>Streptosporangiales</taxon>
        <taxon>Treboniaceae</taxon>
        <taxon>Trebonia</taxon>
    </lineage>
</organism>
<evidence type="ECO:0000256" key="4">
    <source>
        <dbReference type="ARBA" id="ARBA00023163"/>
    </source>
</evidence>
<dbReference type="InterPro" id="IPR036388">
    <property type="entry name" value="WH-like_DNA-bd_sf"/>
</dbReference>
<dbReference type="SUPFAM" id="SSF88946">
    <property type="entry name" value="Sigma2 domain of RNA polymerase sigma factors"/>
    <property type="match status" value="1"/>
</dbReference>
<gene>
    <name evidence="7" type="ORF">EAS64_16345</name>
</gene>
<keyword evidence="2" id="KW-0805">Transcription regulation</keyword>
<keyword evidence="4" id="KW-0804">Transcription</keyword>
<dbReference type="Pfam" id="PF04542">
    <property type="entry name" value="Sigma70_r2"/>
    <property type="match status" value="1"/>
</dbReference>
<dbReference type="EMBL" id="RPFW01000003">
    <property type="protein sequence ID" value="TVZ04657.1"/>
    <property type="molecule type" value="Genomic_DNA"/>
</dbReference>
<evidence type="ECO:0000313" key="8">
    <source>
        <dbReference type="Proteomes" id="UP000460272"/>
    </source>
</evidence>
<dbReference type="InterPro" id="IPR013249">
    <property type="entry name" value="RNA_pol_sigma70_r4_t2"/>
</dbReference>
<dbReference type="InterPro" id="IPR013324">
    <property type="entry name" value="RNA_pol_sigma_r3/r4-like"/>
</dbReference>
<dbReference type="Pfam" id="PF08281">
    <property type="entry name" value="Sigma70_r4_2"/>
    <property type="match status" value="1"/>
</dbReference>
<dbReference type="PANTHER" id="PTHR43133">
    <property type="entry name" value="RNA POLYMERASE ECF-TYPE SIGMA FACTO"/>
    <property type="match status" value="1"/>
</dbReference>
<feature type="domain" description="RNA polymerase sigma factor 70 region 4 type 2" evidence="6">
    <location>
        <begin position="139"/>
        <end position="189"/>
    </location>
</feature>
<dbReference type="Proteomes" id="UP000460272">
    <property type="component" value="Unassembled WGS sequence"/>
</dbReference>
<dbReference type="GO" id="GO:0003677">
    <property type="term" value="F:DNA binding"/>
    <property type="evidence" value="ECO:0007669"/>
    <property type="project" value="InterPro"/>
</dbReference>
<feature type="domain" description="RNA polymerase sigma-70 region 2" evidence="5">
    <location>
        <begin position="48"/>
        <end position="106"/>
    </location>
</feature>
<dbReference type="InterPro" id="IPR014284">
    <property type="entry name" value="RNA_pol_sigma-70_dom"/>
</dbReference>
<comment type="similarity">
    <text evidence="1">Belongs to the sigma-70 factor family. ECF subfamily.</text>
</comment>
<name>A0A6P2C148_9ACTN</name>
<dbReference type="PANTHER" id="PTHR43133:SF66">
    <property type="entry name" value="ECF RNA POLYMERASE SIGMA FACTOR SIGK"/>
    <property type="match status" value="1"/>
</dbReference>
<dbReference type="Gene3D" id="1.10.1740.10">
    <property type="match status" value="1"/>
</dbReference>
<keyword evidence="8" id="KW-1185">Reference proteome</keyword>
<proteinExistence type="inferred from homology"/>
<keyword evidence="3" id="KW-0731">Sigma factor</keyword>
<dbReference type="NCBIfam" id="TIGR02937">
    <property type="entry name" value="sigma70-ECF"/>
    <property type="match status" value="1"/>
</dbReference>
<accession>A0A6P2C148</accession>
<evidence type="ECO:0000259" key="5">
    <source>
        <dbReference type="Pfam" id="PF04542"/>
    </source>
</evidence>
<evidence type="ECO:0000256" key="1">
    <source>
        <dbReference type="ARBA" id="ARBA00010641"/>
    </source>
</evidence>
<dbReference type="InterPro" id="IPR007627">
    <property type="entry name" value="RNA_pol_sigma70_r2"/>
</dbReference>
<dbReference type="GO" id="GO:0016987">
    <property type="term" value="F:sigma factor activity"/>
    <property type="evidence" value="ECO:0007669"/>
    <property type="project" value="UniProtKB-KW"/>
</dbReference>
<dbReference type="GO" id="GO:0006352">
    <property type="term" value="P:DNA-templated transcription initiation"/>
    <property type="evidence" value="ECO:0007669"/>
    <property type="project" value="InterPro"/>
</dbReference>
<dbReference type="SUPFAM" id="SSF88659">
    <property type="entry name" value="Sigma3 and sigma4 domains of RNA polymerase sigma factors"/>
    <property type="match status" value="1"/>
</dbReference>
<dbReference type="Gene3D" id="1.10.10.10">
    <property type="entry name" value="Winged helix-like DNA-binding domain superfamily/Winged helix DNA-binding domain"/>
    <property type="match status" value="1"/>
</dbReference>
<reference evidence="7 8" key="1">
    <citation type="submission" date="2018-11" db="EMBL/GenBank/DDBJ databases">
        <title>Trebonia kvetii gen.nov., sp.nov., a novel acidophilic actinobacterium, and proposal of the new actinobacterial family Treboniaceae fam. nov.</title>
        <authorList>
            <person name="Rapoport D."/>
            <person name="Sagova-Mareckova M."/>
            <person name="Sedlacek I."/>
            <person name="Provaznik J."/>
            <person name="Kralova S."/>
            <person name="Pavlinic D."/>
            <person name="Benes V."/>
            <person name="Kopecky J."/>
        </authorList>
    </citation>
    <scope>NUCLEOTIDE SEQUENCE [LARGE SCALE GENOMIC DNA]</scope>
    <source>
        <strain evidence="7 8">15Tr583</strain>
    </source>
</reference>
<evidence type="ECO:0000313" key="7">
    <source>
        <dbReference type="EMBL" id="TVZ04657.1"/>
    </source>
</evidence>
<evidence type="ECO:0000256" key="3">
    <source>
        <dbReference type="ARBA" id="ARBA00023082"/>
    </source>
</evidence>
<protein>
    <submittedName>
        <fullName evidence="7">Sigma-70 family RNA polymerase sigma factor</fullName>
    </submittedName>
</protein>
<dbReference type="InterPro" id="IPR013325">
    <property type="entry name" value="RNA_pol_sigma_r2"/>
</dbReference>
<sequence length="206" mass="22483">MVISLRGDGLCADTQHVVGDDFARVLVDAQGGSEEQFAVLWRDANPALLRYLRVIAPENAEDIAAETWVQVVRGLTRFTGDEGAWRAWLFTTARRRLLDHARLQRRHPAEPLDEINATEEPRSADTAQIALDNLATESAMALVNRLPTQQAEVIMLRVVAGLDTDAVADLLGKTPGSVRVTAHRGLKRLEALLCQAGVTSRAGVTL</sequence>